<evidence type="ECO:0000313" key="1">
    <source>
        <dbReference type="EMBL" id="MBH1939407.1"/>
    </source>
</evidence>
<protein>
    <recommendedName>
        <fullName evidence="3">DegT/DnrJ/EryC1/StrS aminotransferase family protein</fullName>
    </recommendedName>
</protein>
<dbReference type="AlphaFoldDB" id="A0A8J7H099"/>
<comment type="caution">
    <text evidence="1">The sequence shown here is derived from an EMBL/GenBank/DDBJ whole genome shotgun (WGS) entry which is preliminary data.</text>
</comment>
<dbReference type="InterPro" id="IPR015422">
    <property type="entry name" value="PyrdxlP-dep_Trfase_small"/>
</dbReference>
<reference evidence="1" key="1">
    <citation type="submission" date="2020-12" db="EMBL/GenBank/DDBJ databases">
        <title>M. sibirica DSM 26468T genome.</title>
        <authorList>
            <person name="Thieme N."/>
            <person name="Rettenmaier R."/>
            <person name="Zverlov V."/>
            <person name="Liebl W."/>
        </authorList>
    </citation>
    <scope>NUCLEOTIDE SEQUENCE</scope>
    <source>
        <strain evidence="1">DSM 26468</strain>
    </source>
</reference>
<dbReference type="GO" id="GO:0003824">
    <property type="term" value="F:catalytic activity"/>
    <property type="evidence" value="ECO:0007669"/>
    <property type="project" value="UniProtKB-ARBA"/>
</dbReference>
<dbReference type="Gene3D" id="3.90.1150.10">
    <property type="entry name" value="Aspartate Aminotransferase, domain 1"/>
    <property type="match status" value="1"/>
</dbReference>
<evidence type="ECO:0008006" key="3">
    <source>
        <dbReference type="Google" id="ProtNLM"/>
    </source>
</evidence>
<dbReference type="InterPro" id="IPR015421">
    <property type="entry name" value="PyrdxlP-dep_Trfase_major"/>
</dbReference>
<dbReference type="InterPro" id="IPR015424">
    <property type="entry name" value="PyrdxlP-dep_Trfase"/>
</dbReference>
<gene>
    <name evidence="1" type="ORF">I5677_00705</name>
</gene>
<name>A0A8J7H099_9FIRM</name>
<dbReference type="SUPFAM" id="SSF53383">
    <property type="entry name" value="PLP-dependent transferases"/>
    <property type="match status" value="1"/>
</dbReference>
<proteinExistence type="predicted"/>
<organism evidence="1 2">
    <name type="scientific">Mobilitalea sibirica</name>
    <dbReference type="NCBI Taxonomy" id="1462919"/>
    <lineage>
        <taxon>Bacteria</taxon>
        <taxon>Bacillati</taxon>
        <taxon>Bacillota</taxon>
        <taxon>Clostridia</taxon>
        <taxon>Lachnospirales</taxon>
        <taxon>Lachnospiraceae</taxon>
        <taxon>Mobilitalea</taxon>
    </lineage>
</organism>
<sequence>MEIGSEFWLENNRIYEGKDINWLYGNTVFTSSGRGALTLLLKQIKPRWRTALLPAYLCNSMILPFLNEGYLCKFYKINQELEPDLSDLHHLEGVGVFVHMGYFGYRTNQNLQDIIKKLKQNSTIILEDITHSIGSKYQGFEENDYYIASLRKWFGIPSGGILGSSVREIHSDVLNENELFTFIRREALLLKGEYIKTGDEKLKKLYQNLFAMAEQLLEEEKLTAKIDSLSMRIIRSIDFNEIREKRRANYSYLYKGIKDVSFITPVFHSLPDGVCPMFFPIYTLKNRAEIRKKLTNASVYCPIHWPVPTQLTESEYKKASLIYDRILSIPCDQRYGHRDMKRICHVLKNLKVS</sequence>
<accession>A0A8J7H099</accession>
<evidence type="ECO:0000313" key="2">
    <source>
        <dbReference type="Proteomes" id="UP000623269"/>
    </source>
</evidence>
<dbReference type="Gene3D" id="3.40.640.10">
    <property type="entry name" value="Type I PLP-dependent aspartate aminotransferase-like (Major domain)"/>
    <property type="match status" value="1"/>
</dbReference>
<keyword evidence="2" id="KW-1185">Reference proteome</keyword>
<dbReference type="EMBL" id="JAEAGR010000001">
    <property type="protein sequence ID" value="MBH1939407.1"/>
    <property type="molecule type" value="Genomic_DNA"/>
</dbReference>
<dbReference type="Proteomes" id="UP000623269">
    <property type="component" value="Unassembled WGS sequence"/>
</dbReference>